<reference evidence="1 2" key="1">
    <citation type="submission" date="2016-10" db="EMBL/GenBank/DDBJ databases">
        <authorList>
            <person name="de Groot N.N."/>
        </authorList>
    </citation>
    <scope>NUCLEOTIDE SEQUENCE [LARGE SCALE GENOMIC DNA]</scope>
    <source>
        <strain evidence="1 2">ATCC 43154</strain>
    </source>
</reference>
<dbReference type="STRING" id="758825.SAMN02982985_05748"/>
<protein>
    <submittedName>
        <fullName evidence="1">Uncharacterized protein</fullName>
    </submittedName>
</protein>
<name>A0A1I4UPY5_9BURK</name>
<dbReference type="EMBL" id="FOTW01000046">
    <property type="protein sequence ID" value="SFM91008.1"/>
    <property type="molecule type" value="Genomic_DNA"/>
</dbReference>
<evidence type="ECO:0000313" key="2">
    <source>
        <dbReference type="Proteomes" id="UP000199470"/>
    </source>
</evidence>
<dbReference type="AlphaFoldDB" id="A0A1I4UPY5"/>
<gene>
    <name evidence="1" type="ORF">SAMN02982985_05748</name>
</gene>
<sequence length="57" mass="6296">MSLYQRIACLSTESVDTLYAPGAEQYIAGISGFTEGLRRISDMLAQWQELPQEQASA</sequence>
<dbReference type="RefSeq" id="WP_217429986.1">
    <property type="nucleotide sequence ID" value="NZ_FOTW01000046.1"/>
</dbReference>
<dbReference type="Proteomes" id="UP000199470">
    <property type="component" value="Unassembled WGS sequence"/>
</dbReference>
<proteinExistence type="predicted"/>
<organism evidence="1 2">
    <name type="scientific">Rugamonas rubra</name>
    <dbReference type="NCBI Taxonomy" id="758825"/>
    <lineage>
        <taxon>Bacteria</taxon>
        <taxon>Pseudomonadati</taxon>
        <taxon>Pseudomonadota</taxon>
        <taxon>Betaproteobacteria</taxon>
        <taxon>Burkholderiales</taxon>
        <taxon>Oxalobacteraceae</taxon>
        <taxon>Telluria group</taxon>
        <taxon>Rugamonas</taxon>
    </lineage>
</organism>
<evidence type="ECO:0000313" key="1">
    <source>
        <dbReference type="EMBL" id="SFM91008.1"/>
    </source>
</evidence>
<accession>A0A1I4UPY5</accession>
<keyword evidence="2" id="KW-1185">Reference proteome</keyword>